<dbReference type="Proteomes" id="UP000539111">
    <property type="component" value="Unassembled WGS sequence"/>
</dbReference>
<keyword evidence="4" id="KW-1185">Reference proteome</keyword>
<dbReference type="EMBL" id="JACBZP010000001">
    <property type="protein sequence ID" value="NYI68365.1"/>
    <property type="molecule type" value="Genomic_DNA"/>
</dbReference>
<dbReference type="PANTHER" id="PTHR48107">
    <property type="entry name" value="NADPH-DEPENDENT ALDEHYDE REDUCTASE-LIKE PROTEIN, CHLOROPLASTIC-RELATED"/>
    <property type="match status" value="1"/>
</dbReference>
<evidence type="ECO:0000313" key="4">
    <source>
        <dbReference type="Proteomes" id="UP000539111"/>
    </source>
</evidence>
<dbReference type="PANTHER" id="PTHR48107:SF7">
    <property type="entry name" value="RE15974P"/>
    <property type="match status" value="1"/>
</dbReference>
<reference evidence="3 4" key="1">
    <citation type="submission" date="2020-07" db="EMBL/GenBank/DDBJ databases">
        <title>Sequencing the genomes of 1000 actinobacteria strains.</title>
        <authorList>
            <person name="Klenk H.-P."/>
        </authorList>
    </citation>
    <scope>NUCLEOTIDE SEQUENCE [LARGE SCALE GENOMIC DNA]</scope>
    <source>
        <strain evidence="3 4">DSM 26341</strain>
    </source>
</reference>
<dbReference type="AlphaFoldDB" id="A0A7Z0D3V6"/>
<evidence type="ECO:0000256" key="1">
    <source>
        <dbReference type="ARBA" id="ARBA00006484"/>
    </source>
</evidence>
<proteinExistence type="inferred from homology"/>
<dbReference type="EC" id="1.1.1.100" evidence="3"/>
<sequence>MTSLRPVALITGVGRTVGIGAGIAERLASAGWDIATTHLEAYDDRMPWGRKPGDVEAVHARLRDAGAASVAIEADLSDIAAPARVIDEATSRLGRVSALILSHCESVDSSLMDTSVESFDRHFAVNVRASMLLIQEFSRRLGRPAANADPAGRIVALTSDHVVNNLPYGASKGALDRLVIGASRELGDQGVTANVINPGPVDTGWMTTEMADAVRAETPAGRLGTPSDVANLVAFLCSAAGGWVNGQLLHSDGGWSVKGG</sequence>
<dbReference type="CDD" id="cd05233">
    <property type="entry name" value="SDR_c"/>
    <property type="match status" value="1"/>
</dbReference>
<comment type="similarity">
    <text evidence="1">Belongs to the short-chain dehydrogenases/reductases (SDR) family.</text>
</comment>
<evidence type="ECO:0000313" key="3">
    <source>
        <dbReference type="EMBL" id="NYI68365.1"/>
    </source>
</evidence>
<dbReference type="InterPro" id="IPR036291">
    <property type="entry name" value="NAD(P)-bd_dom_sf"/>
</dbReference>
<dbReference type="Gene3D" id="3.40.50.720">
    <property type="entry name" value="NAD(P)-binding Rossmann-like Domain"/>
    <property type="match status" value="1"/>
</dbReference>
<organism evidence="3 4">
    <name type="scientific">Spelaeicoccus albus</name>
    <dbReference type="NCBI Taxonomy" id="1280376"/>
    <lineage>
        <taxon>Bacteria</taxon>
        <taxon>Bacillati</taxon>
        <taxon>Actinomycetota</taxon>
        <taxon>Actinomycetes</taxon>
        <taxon>Micrococcales</taxon>
        <taxon>Brevibacteriaceae</taxon>
        <taxon>Spelaeicoccus</taxon>
    </lineage>
</organism>
<accession>A0A7Z0D3V6</accession>
<dbReference type="Pfam" id="PF13561">
    <property type="entry name" value="adh_short_C2"/>
    <property type="match status" value="1"/>
</dbReference>
<keyword evidence="2 3" id="KW-0560">Oxidoreductase</keyword>
<gene>
    <name evidence="3" type="ORF">BJY26_002671</name>
</gene>
<dbReference type="RefSeq" id="WP_179428722.1">
    <property type="nucleotide sequence ID" value="NZ_JACBZP010000001.1"/>
</dbReference>
<comment type="caution">
    <text evidence="3">The sequence shown here is derived from an EMBL/GenBank/DDBJ whole genome shotgun (WGS) entry which is preliminary data.</text>
</comment>
<dbReference type="InterPro" id="IPR002347">
    <property type="entry name" value="SDR_fam"/>
</dbReference>
<dbReference type="SUPFAM" id="SSF51735">
    <property type="entry name" value="NAD(P)-binding Rossmann-fold domains"/>
    <property type="match status" value="1"/>
</dbReference>
<dbReference type="InterPro" id="IPR020904">
    <property type="entry name" value="Sc_DH/Rdtase_CS"/>
</dbReference>
<evidence type="ECO:0000256" key="2">
    <source>
        <dbReference type="ARBA" id="ARBA00023002"/>
    </source>
</evidence>
<name>A0A7Z0D3V6_9MICO</name>
<dbReference type="PROSITE" id="PS00061">
    <property type="entry name" value="ADH_SHORT"/>
    <property type="match status" value="1"/>
</dbReference>
<dbReference type="PRINTS" id="PR00081">
    <property type="entry name" value="GDHRDH"/>
</dbReference>
<protein>
    <submittedName>
        <fullName evidence="3">3-oxoacyl-[acyl-carrier protein] reductase</fullName>
        <ecNumber evidence="3">1.1.1.100</ecNumber>
    </submittedName>
</protein>
<dbReference type="GO" id="GO:0004316">
    <property type="term" value="F:3-oxoacyl-[acyl-carrier-protein] reductase (NADPH) activity"/>
    <property type="evidence" value="ECO:0007669"/>
    <property type="project" value="UniProtKB-EC"/>
</dbReference>